<evidence type="ECO:0000313" key="2">
    <source>
        <dbReference type="Proteomes" id="UP001163223"/>
    </source>
</evidence>
<protein>
    <submittedName>
        <fullName evidence="1">ABC transporter ATP-binding protein</fullName>
    </submittedName>
</protein>
<evidence type="ECO:0000313" key="1">
    <source>
        <dbReference type="EMBL" id="WAJ30387.1"/>
    </source>
</evidence>
<name>A0ACD4NUX0_9HYPH</name>
<proteinExistence type="predicted"/>
<keyword evidence="1" id="KW-0547">Nucleotide-binding</keyword>
<accession>A0ACD4NUX0</accession>
<dbReference type="Proteomes" id="UP001163223">
    <property type="component" value="Chromosome"/>
</dbReference>
<gene>
    <name evidence="1" type="ORF">OXU80_09370</name>
</gene>
<reference evidence="1" key="1">
    <citation type="submission" date="2022-11" db="EMBL/GenBank/DDBJ databases">
        <title>beta-Carotene-producing bacterium, Jeongeuplla avenae sp. nov., alleviates the salt stress of Arabidopsis seedlings.</title>
        <authorList>
            <person name="Jiang L."/>
            <person name="Lee J."/>
        </authorList>
    </citation>
    <scope>NUCLEOTIDE SEQUENCE</scope>
    <source>
        <strain evidence="1">DY_R2A_6</strain>
    </source>
</reference>
<keyword evidence="1" id="KW-0067">ATP-binding</keyword>
<organism evidence="1 2">
    <name type="scientific">Antarcticirhabdus aurantiaca</name>
    <dbReference type="NCBI Taxonomy" id="2606717"/>
    <lineage>
        <taxon>Bacteria</taxon>
        <taxon>Pseudomonadati</taxon>
        <taxon>Pseudomonadota</taxon>
        <taxon>Alphaproteobacteria</taxon>
        <taxon>Hyphomicrobiales</taxon>
        <taxon>Aurantimonadaceae</taxon>
        <taxon>Antarcticirhabdus</taxon>
    </lineage>
</organism>
<dbReference type="EMBL" id="CP113520">
    <property type="protein sequence ID" value="WAJ30387.1"/>
    <property type="molecule type" value="Genomic_DNA"/>
</dbReference>
<keyword evidence="2" id="KW-1185">Reference proteome</keyword>
<sequence>MTGASLLSVRGLSIALPLPGGETRSLVSDVSFDLRAGASLGIVGESGSGKTLTALALIGLVPDGLAVEGEIRFETTDMVSAPERQRDAVRGAGIGMVFQEPSAALDPAMRIGAQVAEALRISGRLARDEERERVLDLLAAVRLDDPAARAGAFPHELSGGQRQRAAIAIALARRPRLLLADEPTTALDAAVRGEILDLLAELTAREGMALILVSHDLAAVARTCTDLLVLYAGTRFEAGAAAEVLAGPVNPYTRALLSAVPRPRPREAGRRARLTAIPGAVPRPGALPPGCRFAPRCAFRTDACDAGEPTWRRVVADRGVRCIRVDAQTGEIR</sequence>